<dbReference type="EMBL" id="CAXAQS010000931">
    <property type="protein sequence ID" value="CAK9253716.1"/>
    <property type="molecule type" value="Genomic_DNA"/>
</dbReference>
<evidence type="ECO:0000313" key="2">
    <source>
        <dbReference type="EMBL" id="CAK9253716.1"/>
    </source>
</evidence>
<accession>A0ABP0VH05</accession>
<dbReference type="PANTHER" id="PTHR42697">
    <property type="entry name" value="ENDONUCLEASE 8"/>
    <property type="match status" value="1"/>
</dbReference>
<keyword evidence="3" id="KW-1185">Reference proteome</keyword>
<sequence length="140" mass="15487">MVEGPDVHRVALVHRRMLQGRVFQATSPSGRFVDGAAAINGCVLSHIEAHAKNIFYKLGLDAVVVHIHFGMPGSFRTFPYPGPEPREATRLQLENKKEGLVAHLSATLCVHGDLELYRSRIAKLGPDPLQQDADKEVVWL</sequence>
<gene>
    <name evidence="2" type="ORF">CSSPJE1EN1_LOCUS29094</name>
</gene>
<dbReference type="Proteomes" id="UP001497444">
    <property type="component" value="Unassembled WGS sequence"/>
</dbReference>
<dbReference type="Gene3D" id="3.20.190.10">
    <property type="entry name" value="MutM-like, N-terminal"/>
    <property type="match status" value="1"/>
</dbReference>
<evidence type="ECO:0000259" key="1">
    <source>
        <dbReference type="PROSITE" id="PS51068"/>
    </source>
</evidence>
<dbReference type="SMART" id="SM00898">
    <property type="entry name" value="Fapy_DNA_glyco"/>
    <property type="match status" value="1"/>
</dbReference>
<organism evidence="2 3">
    <name type="scientific">Sphagnum jensenii</name>
    <dbReference type="NCBI Taxonomy" id="128206"/>
    <lineage>
        <taxon>Eukaryota</taxon>
        <taxon>Viridiplantae</taxon>
        <taxon>Streptophyta</taxon>
        <taxon>Embryophyta</taxon>
        <taxon>Bryophyta</taxon>
        <taxon>Sphagnophytina</taxon>
        <taxon>Sphagnopsida</taxon>
        <taxon>Sphagnales</taxon>
        <taxon>Sphagnaceae</taxon>
        <taxon>Sphagnum</taxon>
    </lineage>
</organism>
<dbReference type="SUPFAM" id="SSF81624">
    <property type="entry name" value="N-terminal domain of MutM-like DNA repair proteins"/>
    <property type="match status" value="1"/>
</dbReference>
<dbReference type="PANTHER" id="PTHR42697:SF1">
    <property type="entry name" value="ENDONUCLEASE 8"/>
    <property type="match status" value="1"/>
</dbReference>
<name>A0ABP0VH05_9BRYO</name>
<feature type="non-terminal residue" evidence="2">
    <location>
        <position position="1"/>
    </location>
</feature>
<dbReference type="InterPro" id="IPR035937">
    <property type="entry name" value="FPG_N"/>
</dbReference>
<comment type="caution">
    <text evidence="2">The sequence shown here is derived from an EMBL/GenBank/DDBJ whole genome shotgun (WGS) entry which is preliminary data.</text>
</comment>
<dbReference type="InterPro" id="IPR012319">
    <property type="entry name" value="FPG_cat"/>
</dbReference>
<protein>
    <recommendedName>
        <fullName evidence="1">Formamidopyrimidine-DNA glycosylase catalytic domain-containing protein</fullName>
    </recommendedName>
</protein>
<reference evidence="2" key="1">
    <citation type="submission" date="2024-02" db="EMBL/GenBank/DDBJ databases">
        <authorList>
            <consortium name="ELIXIR-Norway"/>
            <consortium name="Elixir Norway"/>
        </authorList>
    </citation>
    <scope>NUCLEOTIDE SEQUENCE</scope>
</reference>
<dbReference type="PROSITE" id="PS51068">
    <property type="entry name" value="FPG_CAT"/>
    <property type="match status" value="1"/>
</dbReference>
<feature type="non-terminal residue" evidence="2">
    <location>
        <position position="140"/>
    </location>
</feature>
<feature type="domain" description="Formamidopyrimidine-DNA glycosylase catalytic" evidence="1">
    <location>
        <begin position="2"/>
        <end position="99"/>
    </location>
</feature>
<dbReference type="Pfam" id="PF01149">
    <property type="entry name" value="Fapy_DNA_glyco"/>
    <property type="match status" value="1"/>
</dbReference>
<proteinExistence type="predicted"/>
<evidence type="ECO:0000313" key="3">
    <source>
        <dbReference type="Proteomes" id="UP001497444"/>
    </source>
</evidence>